<organism evidence="2 3">
    <name type="scientific">Albula glossodonta</name>
    <name type="common">roundjaw bonefish</name>
    <dbReference type="NCBI Taxonomy" id="121402"/>
    <lineage>
        <taxon>Eukaryota</taxon>
        <taxon>Metazoa</taxon>
        <taxon>Chordata</taxon>
        <taxon>Craniata</taxon>
        <taxon>Vertebrata</taxon>
        <taxon>Euteleostomi</taxon>
        <taxon>Actinopterygii</taxon>
        <taxon>Neopterygii</taxon>
        <taxon>Teleostei</taxon>
        <taxon>Albuliformes</taxon>
        <taxon>Albulidae</taxon>
        <taxon>Albula</taxon>
    </lineage>
</organism>
<gene>
    <name evidence="2" type="ORF">JZ751_026236</name>
</gene>
<reference evidence="2" key="1">
    <citation type="thesis" date="2021" institute="BYU ScholarsArchive" country="Provo, UT, USA">
        <title>Applications of and Algorithms for Genome Assembly and Genomic Analyses with an Emphasis on Marine Teleosts.</title>
        <authorList>
            <person name="Pickett B.D."/>
        </authorList>
    </citation>
    <scope>NUCLEOTIDE SEQUENCE</scope>
    <source>
        <strain evidence="2">HI-2016</strain>
    </source>
</reference>
<accession>A0A8T2P8W0</accession>
<feature type="region of interest" description="Disordered" evidence="1">
    <location>
        <begin position="23"/>
        <end position="74"/>
    </location>
</feature>
<proteinExistence type="predicted"/>
<keyword evidence="3" id="KW-1185">Reference proteome</keyword>
<dbReference type="AlphaFoldDB" id="A0A8T2P8W0"/>
<feature type="compositionally biased region" description="Basic and acidic residues" evidence="1">
    <location>
        <begin position="63"/>
        <end position="74"/>
    </location>
</feature>
<sequence>MTVYGGAAFVIAQCTMLTARKETVQPELKTPCRKAAAGTRNPLCSSRARGNNPERGLTTSGESKPDKKRTNTSN</sequence>
<protein>
    <submittedName>
        <fullName evidence="2">Uncharacterized protein</fullName>
    </submittedName>
</protein>
<dbReference type="Proteomes" id="UP000824540">
    <property type="component" value="Unassembled WGS sequence"/>
</dbReference>
<dbReference type="EMBL" id="JAFBMS010000008">
    <property type="protein sequence ID" value="KAG9349883.1"/>
    <property type="molecule type" value="Genomic_DNA"/>
</dbReference>
<evidence type="ECO:0000256" key="1">
    <source>
        <dbReference type="SAM" id="MobiDB-lite"/>
    </source>
</evidence>
<evidence type="ECO:0000313" key="3">
    <source>
        <dbReference type="Proteomes" id="UP000824540"/>
    </source>
</evidence>
<comment type="caution">
    <text evidence="2">The sequence shown here is derived from an EMBL/GenBank/DDBJ whole genome shotgun (WGS) entry which is preliminary data.</text>
</comment>
<evidence type="ECO:0000313" key="2">
    <source>
        <dbReference type="EMBL" id="KAG9349883.1"/>
    </source>
</evidence>
<name>A0A8T2P8W0_9TELE</name>